<comment type="caution">
    <text evidence="2">The sequence shown here is derived from an EMBL/GenBank/DDBJ whole genome shotgun (WGS) entry which is preliminary data.</text>
</comment>
<evidence type="ECO:0000259" key="1">
    <source>
        <dbReference type="Pfam" id="PF13700"/>
    </source>
</evidence>
<evidence type="ECO:0000313" key="3">
    <source>
        <dbReference type="Proteomes" id="UP001596242"/>
    </source>
</evidence>
<protein>
    <submittedName>
        <fullName evidence="2">DUF4158 domain-containing protein</fullName>
    </submittedName>
</protein>
<dbReference type="RefSeq" id="WP_386397421.1">
    <property type="nucleotide sequence ID" value="NZ_JBHSPT010000033.1"/>
</dbReference>
<proteinExistence type="predicted"/>
<gene>
    <name evidence="2" type="ORF">ACFP50_15335</name>
</gene>
<evidence type="ECO:0000313" key="2">
    <source>
        <dbReference type="EMBL" id="MFC6056788.1"/>
    </source>
</evidence>
<keyword evidence="3" id="KW-1185">Reference proteome</keyword>
<feature type="domain" description="DUF4158" evidence="1">
    <location>
        <begin position="6"/>
        <end position="168"/>
    </location>
</feature>
<dbReference type="Pfam" id="PF13700">
    <property type="entry name" value="DUF4158"/>
    <property type="match status" value="1"/>
</dbReference>
<reference evidence="3" key="1">
    <citation type="journal article" date="2019" name="Int. J. Syst. Evol. Microbiol.">
        <title>The Global Catalogue of Microorganisms (GCM) 10K type strain sequencing project: providing services to taxonomists for standard genome sequencing and annotation.</title>
        <authorList>
            <consortium name="The Broad Institute Genomics Platform"/>
            <consortium name="The Broad Institute Genome Sequencing Center for Infectious Disease"/>
            <person name="Wu L."/>
            <person name="Ma J."/>
        </authorList>
    </citation>
    <scope>NUCLEOTIDE SEQUENCE [LARGE SCALE GENOMIC DNA]</scope>
    <source>
        <strain evidence="3">JCM 12763</strain>
    </source>
</reference>
<name>A0ABW1LZV3_9ACTN</name>
<dbReference type="Proteomes" id="UP001596242">
    <property type="component" value="Unassembled WGS sequence"/>
</dbReference>
<organism evidence="2 3">
    <name type="scientific">Streptomyces pratens</name>
    <dbReference type="NCBI Taxonomy" id="887456"/>
    <lineage>
        <taxon>Bacteria</taxon>
        <taxon>Bacillati</taxon>
        <taxon>Actinomycetota</taxon>
        <taxon>Actinomycetes</taxon>
        <taxon>Kitasatosporales</taxon>
        <taxon>Streptomycetaceae</taxon>
        <taxon>Streptomyces</taxon>
    </lineage>
</organism>
<sequence length="377" mass="42125">MATRVFSDNELELLRGFPEINREELIRFFTLTPADVGFIDPGRGRSPKDRLGLAVQLCTLPWLGFVPDDVASAPPAAVDRLAERLEIPVDELRSYGTRKQTRTDHLREVSRYLRWKPAKALELKELDEFLLARAMEHDSPSLLFHLACEHLISSRVIRPGVVKLLERVGSARAEAGRETYQRVAHLLTGQRMAELDSLLVLDPEIGVSRLNWLGKGATHDSAAAVKDELAKLTYLWGLDGHTLDLSKLPAERRRFLATVGRRLTPQPLDRREPQRRYPILLTVLAQSATDVLDDVISLFDQAVSARESRARNKMKEVLAARAAAGENRQALLDEILPVLVDTAVDDEEVGGLLRSGIGMERLRAALEQAAPRSIPLR</sequence>
<accession>A0ABW1LZV3</accession>
<dbReference type="EMBL" id="JBHSPT010000033">
    <property type="protein sequence ID" value="MFC6056788.1"/>
    <property type="molecule type" value="Genomic_DNA"/>
</dbReference>
<dbReference type="InterPro" id="IPR025296">
    <property type="entry name" value="DUF4158"/>
</dbReference>